<comment type="caution">
    <text evidence="1">The sequence shown here is derived from an EMBL/GenBank/DDBJ whole genome shotgun (WGS) entry which is preliminary data.</text>
</comment>
<dbReference type="EMBL" id="JADQCH020000001">
    <property type="protein sequence ID" value="MEY2343682.1"/>
    <property type="molecule type" value="Genomic_DNA"/>
</dbReference>
<name>A0ABD5LUI1_PROMI</name>
<dbReference type="Gene3D" id="3.40.50.720">
    <property type="entry name" value="NAD(P)-binding Rossmann-like Domain"/>
    <property type="match status" value="1"/>
</dbReference>
<accession>A0ABD5LUI1</accession>
<reference evidence="1" key="1">
    <citation type="submission" date="2021-05" db="EMBL/GenBank/DDBJ databases">
        <title>First report of NDM-5 and VEB-6 producing Proteus mirabilis isolated from blood of a sepsis patient in Kolkata, India.</title>
        <authorList>
            <person name="Halder G."/>
            <person name="Chaudhuri B."/>
            <person name="Dutta S."/>
        </authorList>
    </citation>
    <scope>NUCLEOTIDE SEQUENCE [LARGE SCALE GENOMIC DNA]</scope>
    <source>
        <strain evidence="1">7049</strain>
    </source>
</reference>
<dbReference type="AlphaFoldDB" id="A0ABD5LUI1"/>
<evidence type="ECO:0000313" key="1">
    <source>
        <dbReference type="EMBL" id="MEY2343682.1"/>
    </source>
</evidence>
<proteinExistence type="predicted"/>
<sequence length="102" mass="11282">MGITVFTTSIVYVMGFLARGTRDIVKKRIAKMHDHFIIIGSSMLAAQLEKGLREQGKPVIAICSDKKQAMYDKKPILLKVINQCKNITNGKYSPSELGGDVI</sequence>
<organism evidence="1">
    <name type="scientific">Proteus mirabilis</name>
    <dbReference type="NCBI Taxonomy" id="584"/>
    <lineage>
        <taxon>Bacteria</taxon>
        <taxon>Pseudomonadati</taxon>
        <taxon>Pseudomonadota</taxon>
        <taxon>Gammaproteobacteria</taxon>
        <taxon>Enterobacterales</taxon>
        <taxon>Morganellaceae</taxon>
        <taxon>Proteus</taxon>
    </lineage>
</organism>
<gene>
    <name evidence="1" type="ORF">I3679_003055</name>
</gene>
<protein>
    <submittedName>
        <fullName evidence="1">Uncharacterized protein</fullName>
    </submittedName>
</protein>